<accession>A0A0E9XSV3</accession>
<dbReference type="AlphaFoldDB" id="A0A0E9XSV3"/>
<dbReference type="EMBL" id="GBXM01003637">
    <property type="protein sequence ID" value="JAI04941.1"/>
    <property type="molecule type" value="Transcribed_RNA"/>
</dbReference>
<name>A0A0E9XSV3_ANGAN</name>
<evidence type="ECO:0000313" key="1">
    <source>
        <dbReference type="EMBL" id="JAI04941.1"/>
    </source>
</evidence>
<protein>
    <submittedName>
        <fullName evidence="1">Uncharacterized protein</fullName>
    </submittedName>
</protein>
<reference evidence="1" key="1">
    <citation type="submission" date="2014-11" db="EMBL/GenBank/DDBJ databases">
        <authorList>
            <person name="Amaro Gonzalez C."/>
        </authorList>
    </citation>
    <scope>NUCLEOTIDE SEQUENCE</scope>
</reference>
<sequence>MLAQVTPVWPSDLFIFILY</sequence>
<reference evidence="1" key="2">
    <citation type="journal article" date="2015" name="Fish Shellfish Immunol.">
        <title>Early steps in the European eel (Anguilla anguilla)-Vibrio vulnificus interaction in the gills: Role of the RtxA13 toxin.</title>
        <authorList>
            <person name="Callol A."/>
            <person name="Pajuelo D."/>
            <person name="Ebbesson L."/>
            <person name="Teles M."/>
            <person name="MacKenzie S."/>
            <person name="Amaro C."/>
        </authorList>
    </citation>
    <scope>NUCLEOTIDE SEQUENCE</scope>
</reference>
<organism evidence="1">
    <name type="scientific">Anguilla anguilla</name>
    <name type="common">European freshwater eel</name>
    <name type="synonym">Muraena anguilla</name>
    <dbReference type="NCBI Taxonomy" id="7936"/>
    <lineage>
        <taxon>Eukaryota</taxon>
        <taxon>Metazoa</taxon>
        <taxon>Chordata</taxon>
        <taxon>Craniata</taxon>
        <taxon>Vertebrata</taxon>
        <taxon>Euteleostomi</taxon>
        <taxon>Actinopterygii</taxon>
        <taxon>Neopterygii</taxon>
        <taxon>Teleostei</taxon>
        <taxon>Anguilliformes</taxon>
        <taxon>Anguillidae</taxon>
        <taxon>Anguilla</taxon>
    </lineage>
</organism>
<proteinExistence type="predicted"/>